<feature type="domain" description="NodB homology" evidence="8">
    <location>
        <begin position="21"/>
        <end position="246"/>
    </location>
</feature>
<dbReference type="InterPro" id="IPR050248">
    <property type="entry name" value="Polysacc_deacetylase_ArnD"/>
</dbReference>
<dbReference type="Proteomes" id="UP001330434">
    <property type="component" value="Chromosome"/>
</dbReference>
<dbReference type="PROSITE" id="PS51677">
    <property type="entry name" value="NODB"/>
    <property type="match status" value="1"/>
</dbReference>
<dbReference type="Pfam" id="PF01522">
    <property type="entry name" value="Polysacc_deac_1"/>
    <property type="match status" value="1"/>
</dbReference>
<evidence type="ECO:0000256" key="4">
    <source>
        <dbReference type="ARBA" id="ARBA00022723"/>
    </source>
</evidence>
<dbReference type="PANTHER" id="PTHR10587:SF133">
    <property type="entry name" value="CHITIN DEACETYLASE 1-RELATED"/>
    <property type="match status" value="1"/>
</dbReference>
<dbReference type="InterPro" id="IPR011330">
    <property type="entry name" value="Glyco_hydro/deAcase_b/a-brl"/>
</dbReference>
<dbReference type="Gene3D" id="3.20.20.370">
    <property type="entry name" value="Glycoside hydrolase/deacetylase"/>
    <property type="match status" value="1"/>
</dbReference>
<keyword evidence="5" id="KW-0378">Hydrolase</keyword>
<dbReference type="InterPro" id="IPR002509">
    <property type="entry name" value="NODB_dom"/>
</dbReference>
<protein>
    <recommendedName>
        <fullName evidence="3">Chitooligosaccharide deacetylase</fullName>
    </recommendedName>
    <alternativeName>
        <fullName evidence="6">Nodulation protein B</fullName>
    </alternativeName>
</protein>
<keyword evidence="10" id="KW-1185">Reference proteome</keyword>
<proteinExistence type="inferred from homology"/>
<dbReference type="CDD" id="cd10960">
    <property type="entry name" value="CE4_NodB_like_1"/>
    <property type="match status" value="1"/>
</dbReference>
<keyword evidence="4" id="KW-0479">Metal-binding</keyword>
<evidence type="ECO:0000313" key="10">
    <source>
        <dbReference type="Proteomes" id="UP001330434"/>
    </source>
</evidence>
<evidence type="ECO:0000313" key="9">
    <source>
        <dbReference type="EMBL" id="WVX67414.1"/>
    </source>
</evidence>
<dbReference type="PANTHER" id="PTHR10587">
    <property type="entry name" value="GLYCOSYL TRANSFERASE-RELATED"/>
    <property type="match status" value="1"/>
</dbReference>
<dbReference type="EMBL" id="CP133270">
    <property type="protein sequence ID" value="WVX67414.1"/>
    <property type="molecule type" value="Genomic_DNA"/>
</dbReference>
<evidence type="ECO:0000256" key="7">
    <source>
        <dbReference type="SAM" id="SignalP"/>
    </source>
</evidence>
<evidence type="ECO:0000256" key="1">
    <source>
        <dbReference type="ARBA" id="ARBA00003236"/>
    </source>
</evidence>
<sequence>MKFLTTLLTFFVLFCEFAYAHEVAITFDDLPGAQEESAEKEKLLNKRILTALDKFKAPAIGFVCEGKLYSQKETKEKTAILQSWIDHGHPLGNHTYSHPSLSSSKLEEFEKDVLKGAPVSKKLMNDAGLEYIYFRHPYLDTGTTKEMRSSFEAFLKKEGYVIAPVTIDTNDWKFDQQLRENPKDKEKIIQNYLEHTKKKFAFYEKASKEIFGRNISHTWILHVNLINSYVMEDLLKIVYEMGYDFVTLDKALEDEAYSEHDNYYPPFGVSWLCRWDFTRGKIVDWSQDPELD</sequence>
<evidence type="ECO:0000256" key="6">
    <source>
        <dbReference type="ARBA" id="ARBA00032976"/>
    </source>
</evidence>
<dbReference type="RefSeq" id="WP_331256169.1">
    <property type="nucleotide sequence ID" value="NZ_CP133270.1"/>
</dbReference>
<accession>A0ABZ2C4S8</accession>
<name>A0ABZ2C4S8_9PROT</name>
<dbReference type="SUPFAM" id="SSF88713">
    <property type="entry name" value="Glycoside hydrolase/deacetylase"/>
    <property type="match status" value="1"/>
</dbReference>
<organism evidence="9 10">
    <name type="scientific">Candidatus Bealeia paramacronuclearis</name>
    <dbReference type="NCBI Taxonomy" id="1921001"/>
    <lineage>
        <taxon>Bacteria</taxon>
        <taxon>Pseudomonadati</taxon>
        <taxon>Pseudomonadota</taxon>
        <taxon>Alphaproteobacteria</taxon>
        <taxon>Holosporales</taxon>
        <taxon>Holosporaceae</taxon>
        <taxon>Candidatus Bealeia</taxon>
    </lineage>
</organism>
<gene>
    <name evidence="9" type="ORF">Bealeia1_01619</name>
</gene>
<feature type="chain" id="PRO_5046921268" description="Chitooligosaccharide deacetylase" evidence="7">
    <location>
        <begin position="21"/>
        <end position="292"/>
    </location>
</feature>
<feature type="signal peptide" evidence="7">
    <location>
        <begin position="1"/>
        <end position="20"/>
    </location>
</feature>
<keyword evidence="7" id="KW-0732">Signal</keyword>
<evidence type="ECO:0000256" key="3">
    <source>
        <dbReference type="ARBA" id="ARBA00020071"/>
    </source>
</evidence>
<comment type="function">
    <text evidence="1">Is involved in generating a small heat-stable compound (Nod), an acylated oligomer of N-acetylglucosamine, that stimulates mitosis in various plant protoplasts.</text>
</comment>
<evidence type="ECO:0000256" key="2">
    <source>
        <dbReference type="ARBA" id="ARBA00010973"/>
    </source>
</evidence>
<reference evidence="9 10" key="1">
    <citation type="journal article" date="2024" name="Environ. Microbiol.">
        <title>Novel evolutionary insights on the interactions of the Holosporales (Alphaproteobacteria) with eukaryotic hosts from comparative genomics.</title>
        <authorList>
            <person name="Giovannini M."/>
            <person name="Petroni G."/>
            <person name="Castelli M."/>
        </authorList>
    </citation>
    <scope>NUCLEOTIDE SEQUENCE [LARGE SCALE GENOMIC DNA]</scope>
    <source>
        <strain evidence="9 10">US_Bl 15I1</strain>
    </source>
</reference>
<evidence type="ECO:0000256" key="5">
    <source>
        <dbReference type="ARBA" id="ARBA00022801"/>
    </source>
</evidence>
<evidence type="ECO:0000259" key="8">
    <source>
        <dbReference type="PROSITE" id="PS51677"/>
    </source>
</evidence>
<comment type="similarity">
    <text evidence="2">Belongs to the polysaccharide deacetylase family.</text>
</comment>